<accession>A0A1X7UBS2</accession>
<organism evidence="1">
    <name type="scientific">Amphimedon queenslandica</name>
    <name type="common">Sponge</name>
    <dbReference type="NCBI Taxonomy" id="400682"/>
    <lineage>
        <taxon>Eukaryota</taxon>
        <taxon>Metazoa</taxon>
        <taxon>Porifera</taxon>
        <taxon>Demospongiae</taxon>
        <taxon>Heteroscleromorpha</taxon>
        <taxon>Haplosclerida</taxon>
        <taxon>Niphatidae</taxon>
        <taxon>Amphimedon</taxon>
    </lineage>
</organism>
<sequence>MMSFNPSHSHLHTVDELFFLLQSTGFTDPQFYFTRTTYNIIETYPKSNQ</sequence>
<dbReference type="OrthoDB" id="1606438at2759"/>
<proteinExistence type="predicted"/>
<protein>
    <submittedName>
        <fullName evidence="1">Uncharacterized protein</fullName>
    </submittedName>
</protein>
<reference evidence="1" key="1">
    <citation type="submission" date="2017-05" db="UniProtKB">
        <authorList>
            <consortium name="EnsemblMetazoa"/>
        </authorList>
    </citation>
    <scope>IDENTIFICATION</scope>
</reference>
<dbReference type="InParanoid" id="A0A1X7UBS2"/>
<dbReference type="EnsemblMetazoa" id="Aqu2.1.24911_001">
    <property type="protein sequence ID" value="Aqu2.1.24911_001"/>
    <property type="gene ID" value="Aqu2.1.24911"/>
</dbReference>
<name>A0A1X7UBS2_AMPQE</name>
<dbReference type="AlphaFoldDB" id="A0A1X7UBS2"/>
<evidence type="ECO:0000313" key="1">
    <source>
        <dbReference type="EnsemblMetazoa" id="Aqu2.1.24911_001"/>
    </source>
</evidence>